<feature type="region of interest" description="Disordered" evidence="4">
    <location>
        <begin position="1"/>
        <end position="24"/>
    </location>
</feature>
<dbReference type="Pfam" id="PF09339">
    <property type="entry name" value="HTH_IclR"/>
    <property type="match status" value="1"/>
</dbReference>
<evidence type="ECO:0000256" key="2">
    <source>
        <dbReference type="ARBA" id="ARBA00023125"/>
    </source>
</evidence>
<dbReference type="InterPro" id="IPR005471">
    <property type="entry name" value="Tscrpt_reg_IclR_N"/>
</dbReference>
<dbReference type="EMBL" id="JBEZVE010000024">
    <property type="protein sequence ID" value="MEU3785938.1"/>
    <property type="molecule type" value="Genomic_DNA"/>
</dbReference>
<accession>A0ABV2ZTN4</accession>
<dbReference type="InterPro" id="IPR036388">
    <property type="entry name" value="WH-like_DNA-bd_sf"/>
</dbReference>
<evidence type="ECO:0000256" key="3">
    <source>
        <dbReference type="ARBA" id="ARBA00023163"/>
    </source>
</evidence>
<dbReference type="PANTHER" id="PTHR30136">
    <property type="entry name" value="HELIX-TURN-HELIX TRANSCRIPTIONAL REGULATOR, ICLR FAMILY"/>
    <property type="match status" value="1"/>
</dbReference>
<protein>
    <submittedName>
        <fullName evidence="7">IclR family transcriptional regulator</fullName>
    </submittedName>
</protein>
<dbReference type="Pfam" id="PF01614">
    <property type="entry name" value="IclR_C"/>
    <property type="match status" value="1"/>
</dbReference>
<evidence type="ECO:0000259" key="6">
    <source>
        <dbReference type="PROSITE" id="PS51078"/>
    </source>
</evidence>
<keyword evidence="1" id="KW-0805">Transcription regulation</keyword>
<dbReference type="RefSeq" id="WP_334575782.1">
    <property type="nucleotide sequence ID" value="NZ_JBEZVE010000024.1"/>
</dbReference>
<dbReference type="SUPFAM" id="SSF46785">
    <property type="entry name" value="Winged helix' DNA-binding domain"/>
    <property type="match status" value="1"/>
</dbReference>
<gene>
    <name evidence="7" type="ORF">AB0E89_36265</name>
</gene>
<keyword evidence="3" id="KW-0804">Transcription</keyword>
<dbReference type="InterPro" id="IPR050707">
    <property type="entry name" value="HTH_MetabolicPath_Reg"/>
</dbReference>
<keyword evidence="2" id="KW-0238">DNA-binding</keyword>
<name>A0ABV2ZTN4_9ACTN</name>
<comment type="caution">
    <text evidence="7">The sequence shown here is derived from an EMBL/GenBank/DDBJ whole genome shotgun (WGS) entry which is preliminary data.</text>
</comment>
<dbReference type="SMART" id="SM00346">
    <property type="entry name" value="HTH_ICLR"/>
    <property type="match status" value="1"/>
</dbReference>
<dbReference type="Gene3D" id="3.30.450.40">
    <property type="match status" value="1"/>
</dbReference>
<keyword evidence="8" id="KW-1185">Reference proteome</keyword>
<organism evidence="7 8">
    <name type="scientific">Streptomyces sp. 900129855</name>
    <dbReference type="NCBI Taxonomy" id="3155129"/>
    <lineage>
        <taxon>Bacteria</taxon>
        <taxon>Bacillati</taxon>
        <taxon>Actinomycetota</taxon>
        <taxon>Actinomycetes</taxon>
        <taxon>Kitasatosporales</taxon>
        <taxon>Streptomycetaceae</taxon>
        <taxon>Streptomyces</taxon>
    </lineage>
</organism>
<dbReference type="InterPro" id="IPR014757">
    <property type="entry name" value="Tscrpt_reg_IclR_C"/>
</dbReference>
<evidence type="ECO:0000259" key="5">
    <source>
        <dbReference type="PROSITE" id="PS51077"/>
    </source>
</evidence>
<dbReference type="PANTHER" id="PTHR30136:SF24">
    <property type="entry name" value="HTH-TYPE TRANSCRIPTIONAL REPRESSOR ALLR"/>
    <property type="match status" value="1"/>
</dbReference>
<feature type="domain" description="IclR-ED" evidence="6">
    <location>
        <begin position="88"/>
        <end position="267"/>
    </location>
</feature>
<feature type="compositionally biased region" description="Basic and acidic residues" evidence="4">
    <location>
        <begin position="1"/>
        <end position="11"/>
    </location>
</feature>
<dbReference type="Gene3D" id="1.10.10.10">
    <property type="entry name" value="Winged helix-like DNA-binding domain superfamily/Winged helix DNA-binding domain"/>
    <property type="match status" value="1"/>
</dbReference>
<dbReference type="PROSITE" id="PS51077">
    <property type="entry name" value="HTH_ICLR"/>
    <property type="match status" value="1"/>
</dbReference>
<dbReference type="InterPro" id="IPR036390">
    <property type="entry name" value="WH_DNA-bd_sf"/>
</dbReference>
<proteinExistence type="predicted"/>
<dbReference type="SUPFAM" id="SSF55781">
    <property type="entry name" value="GAF domain-like"/>
    <property type="match status" value="1"/>
</dbReference>
<feature type="domain" description="HTH iclR-type" evidence="5">
    <location>
        <begin position="26"/>
        <end position="87"/>
    </location>
</feature>
<dbReference type="PROSITE" id="PS51078">
    <property type="entry name" value="ICLR_ED"/>
    <property type="match status" value="1"/>
</dbReference>
<evidence type="ECO:0000256" key="4">
    <source>
        <dbReference type="SAM" id="MobiDB-lite"/>
    </source>
</evidence>
<evidence type="ECO:0000313" key="8">
    <source>
        <dbReference type="Proteomes" id="UP001550739"/>
    </source>
</evidence>
<evidence type="ECO:0000313" key="7">
    <source>
        <dbReference type="EMBL" id="MEU3785938.1"/>
    </source>
</evidence>
<dbReference type="InterPro" id="IPR029016">
    <property type="entry name" value="GAF-like_dom_sf"/>
</dbReference>
<dbReference type="Proteomes" id="UP001550739">
    <property type="component" value="Unassembled WGS sequence"/>
</dbReference>
<sequence>MSAKRPVEHGSRGPGAGDQSPSRGTGPVLLRAARLLEAFSHDRPTLTLSELARRSGLPLTTAYRLVADLVACGFLERDEHDLYHIGLKLWEIASLAPQRESLRDAALPFMEDLFQVTSENVQLAVREGEESVFVERLSGHRSIPVINRVGGRLPLHPTGVGRVLLAFAPQDVQEKVLASPLKSFSPLTVTSPVELRRILADVRARGFAVNDRQVDLYTFAVGAPIRGANGEVVAALSIVVPAEQASVPALAPIVQATARAISRSLARPEAAK</sequence>
<evidence type="ECO:0000256" key="1">
    <source>
        <dbReference type="ARBA" id="ARBA00023015"/>
    </source>
</evidence>
<reference evidence="7 8" key="1">
    <citation type="submission" date="2024-06" db="EMBL/GenBank/DDBJ databases">
        <title>The Natural Products Discovery Center: Release of the First 8490 Sequenced Strains for Exploring Actinobacteria Biosynthetic Diversity.</title>
        <authorList>
            <person name="Kalkreuter E."/>
            <person name="Kautsar S.A."/>
            <person name="Yang D."/>
            <person name="Bader C.D."/>
            <person name="Teijaro C.N."/>
            <person name="Fluegel L."/>
            <person name="Davis C.M."/>
            <person name="Simpson J.R."/>
            <person name="Lauterbach L."/>
            <person name="Steele A.D."/>
            <person name="Gui C."/>
            <person name="Meng S."/>
            <person name="Li G."/>
            <person name="Viehrig K."/>
            <person name="Ye F."/>
            <person name="Su P."/>
            <person name="Kiefer A.F."/>
            <person name="Nichols A."/>
            <person name="Cepeda A.J."/>
            <person name="Yan W."/>
            <person name="Fan B."/>
            <person name="Jiang Y."/>
            <person name="Adhikari A."/>
            <person name="Zheng C.-J."/>
            <person name="Schuster L."/>
            <person name="Cowan T.M."/>
            <person name="Smanski M.J."/>
            <person name="Chevrette M.G."/>
            <person name="De Carvalho L.P.S."/>
            <person name="Shen B."/>
        </authorList>
    </citation>
    <scope>NUCLEOTIDE SEQUENCE [LARGE SCALE GENOMIC DNA]</scope>
    <source>
        <strain evidence="7 8">NPDC033843</strain>
    </source>
</reference>